<dbReference type="PROSITE" id="PS51257">
    <property type="entry name" value="PROKAR_LIPOPROTEIN"/>
    <property type="match status" value="1"/>
</dbReference>
<dbReference type="Proteomes" id="UP000676386">
    <property type="component" value="Unassembled WGS sequence"/>
</dbReference>
<dbReference type="RefSeq" id="WP_211973066.1">
    <property type="nucleotide sequence ID" value="NZ_CBFHAM010000085.1"/>
</dbReference>
<name>A0ABS5J079_9BACT</name>
<evidence type="ECO:0000313" key="1">
    <source>
        <dbReference type="EMBL" id="MBS0027962.1"/>
    </source>
</evidence>
<comment type="caution">
    <text evidence="1">The sequence shown here is derived from an EMBL/GenBank/DDBJ whole genome shotgun (WGS) entry which is preliminary data.</text>
</comment>
<organism evidence="1 2">
    <name type="scientific">Chitinophaga hostae</name>
    <dbReference type="NCBI Taxonomy" id="2831022"/>
    <lineage>
        <taxon>Bacteria</taxon>
        <taxon>Pseudomonadati</taxon>
        <taxon>Bacteroidota</taxon>
        <taxon>Chitinophagia</taxon>
        <taxon>Chitinophagales</taxon>
        <taxon>Chitinophagaceae</taxon>
        <taxon>Chitinophaga</taxon>
    </lineage>
</organism>
<evidence type="ECO:0008006" key="3">
    <source>
        <dbReference type="Google" id="ProtNLM"/>
    </source>
</evidence>
<gene>
    <name evidence="1" type="ORF">KE626_11655</name>
</gene>
<proteinExistence type="predicted"/>
<sequence>MRTVFISLLLFFIFSGCQKSDDGCSQYQPGNISGVRYMGTSSEAADQDGAFFDLSCVMPSSCTAINKVYESREGNVVKVGVETVYNKCAVCPEVPVTQTKTYVFVPRGAGTYYIKWQGLPDRVDTVVIR</sequence>
<protein>
    <recommendedName>
        <fullName evidence="3">Lipoprotein</fullName>
    </recommendedName>
</protein>
<accession>A0ABS5J079</accession>
<dbReference type="EMBL" id="JAGTXB010000004">
    <property type="protein sequence ID" value="MBS0027962.1"/>
    <property type="molecule type" value="Genomic_DNA"/>
</dbReference>
<reference evidence="1 2" key="1">
    <citation type="submission" date="2021-04" db="EMBL/GenBank/DDBJ databases">
        <title>Chitinophaga sp. nov., isolated from the rhizosphere soil.</title>
        <authorList>
            <person name="He S."/>
        </authorList>
    </citation>
    <scope>NUCLEOTIDE SEQUENCE [LARGE SCALE GENOMIC DNA]</scope>
    <source>
        <strain evidence="1 2">2R12</strain>
    </source>
</reference>
<keyword evidence="2" id="KW-1185">Reference proteome</keyword>
<evidence type="ECO:0000313" key="2">
    <source>
        <dbReference type="Proteomes" id="UP000676386"/>
    </source>
</evidence>